<feature type="compositionally biased region" description="Acidic residues" evidence="2">
    <location>
        <begin position="462"/>
        <end position="474"/>
    </location>
</feature>
<name>A0A9P7V3V4_9AGAR</name>
<proteinExistence type="predicted"/>
<feature type="compositionally biased region" description="Low complexity" evidence="2">
    <location>
        <begin position="58"/>
        <end position="79"/>
    </location>
</feature>
<sequence>MDVPHKRKVTSKLSYNQPSTSRPVSPVKALSSSPSLSTLRPKAKVNTIATPRSTKAKSVVSVSPASNISSPLLRPSSPSKTQRPITSPQAGQPRIRAIRTNFTPQVSRSTPGTPIITSVDPIDDTVTAPRYGMNAGINRSPQLSDRDGLFYSELSSNESSLLTDNQSDPPPLKKIKSKVSRVARPASAASDSLSPPLGPSYPSSKPGTPRARASSISSGVSLNSPRTKPPPITSSPAAKTNYNFYPITTATPAANPHRFASTRASPPPLSHQYQPFSSPTTRDDVNVNYDNHNHLKHRQSISTIVDPTCVPLPPHSPPASALSFSSRSSASASRSSVSAASQSSAPSHHTQHGSRDLKSGVEALVQINGFEDDENALGLTHDHVDEQESEERKVKDVAKSNRKIEDLEITNRSLLSINSVLESTRNRQAKEIRELRRKLRESRLILPPRTYRIIASNTKDEPDAEDESDDEDEQPINGSDDSAFMRVRMLINDMVESGKRALASKPEDFMVEGKGGTKVLTAEEVRFWRDSSGGTEEPTLHEGRTSPSRSAIPNLHDGDELDSEDEVAAMTLPHSDSSSSGTPLVVGTPPS</sequence>
<dbReference type="GeneID" id="66070568"/>
<dbReference type="OrthoDB" id="2555519at2759"/>
<feature type="compositionally biased region" description="Polar residues" evidence="2">
    <location>
        <begin position="100"/>
        <end position="116"/>
    </location>
</feature>
<feature type="compositionally biased region" description="Polar residues" evidence="2">
    <location>
        <begin position="214"/>
        <end position="226"/>
    </location>
</feature>
<evidence type="ECO:0000256" key="1">
    <source>
        <dbReference type="SAM" id="Coils"/>
    </source>
</evidence>
<organism evidence="3 4">
    <name type="scientific">Marasmius oreades</name>
    <name type="common">fairy-ring Marasmius</name>
    <dbReference type="NCBI Taxonomy" id="181124"/>
    <lineage>
        <taxon>Eukaryota</taxon>
        <taxon>Fungi</taxon>
        <taxon>Dikarya</taxon>
        <taxon>Basidiomycota</taxon>
        <taxon>Agaricomycotina</taxon>
        <taxon>Agaricomycetes</taxon>
        <taxon>Agaricomycetidae</taxon>
        <taxon>Agaricales</taxon>
        <taxon>Marasmiineae</taxon>
        <taxon>Marasmiaceae</taxon>
        <taxon>Marasmius</taxon>
    </lineage>
</organism>
<dbReference type="AlphaFoldDB" id="A0A9P7V3V4"/>
<feature type="compositionally biased region" description="Polar residues" evidence="2">
    <location>
        <begin position="11"/>
        <end position="22"/>
    </location>
</feature>
<dbReference type="RefSeq" id="XP_043016137.1">
    <property type="nucleotide sequence ID" value="XM_043147428.1"/>
</dbReference>
<gene>
    <name evidence="3" type="ORF">E1B28_001492</name>
</gene>
<feature type="compositionally biased region" description="Low complexity" evidence="2">
    <location>
        <begin position="182"/>
        <end position="206"/>
    </location>
</feature>
<dbReference type="Proteomes" id="UP001049176">
    <property type="component" value="Chromosome 1"/>
</dbReference>
<protein>
    <submittedName>
        <fullName evidence="3">Uncharacterized protein</fullName>
    </submittedName>
</protein>
<feature type="region of interest" description="Disordered" evidence="2">
    <location>
        <begin position="453"/>
        <end position="483"/>
    </location>
</feature>
<keyword evidence="4" id="KW-1185">Reference proteome</keyword>
<dbReference type="PANTHER" id="PTHR38701:SF1">
    <property type="entry name" value="UP-REGULATED DURING SEPTATION PROTEIN 1 DOMAIN-CONTAINING PROTEIN"/>
    <property type="match status" value="1"/>
</dbReference>
<feature type="coiled-coil region" evidence="1">
    <location>
        <begin position="418"/>
        <end position="445"/>
    </location>
</feature>
<feature type="compositionally biased region" description="Low complexity" evidence="2">
    <location>
        <begin position="152"/>
        <end position="162"/>
    </location>
</feature>
<comment type="caution">
    <text evidence="3">The sequence shown here is derived from an EMBL/GenBank/DDBJ whole genome shotgun (WGS) entry which is preliminary data.</text>
</comment>
<feature type="compositionally biased region" description="Basic residues" evidence="2">
    <location>
        <begin position="1"/>
        <end position="10"/>
    </location>
</feature>
<feature type="compositionally biased region" description="Low complexity" evidence="2">
    <location>
        <begin position="23"/>
        <end position="37"/>
    </location>
</feature>
<dbReference type="EMBL" id="CM032181">
    <property type="protein sequence ID" value="KAG7099667.1"/>
    <property type="molecule type" value="Genomic_DNA"/>
</dbReference>
<feature type="region of interest" description="Disordered" evidence="2">
    <location>
        <begin position="306"/>
        <end position="356"/>
    </location>
</feature>
<feature type="region of interest" description="Disordered" evidence="2">
    <location>
        <begin position="525"/>
        <end position="591"/>
    </location>
</feature>
<reference evidence="3" key="1">
    <citation type="journal article" date="2021" name="Genome Biol. Evol.">
        <title>The assembled and annotated genome of the fairy-ring fungus Marasmius oreades.</title>
        <authorList>
            <person name="Hiltunen M."/>
            <person name="Ament-Velasquez S.L."/>
            <person name="Johannesson H."/>
        </authorList>
    </citation>
    <scope>NUCLEOTIDE SEQUENCE</scope>
    <source>
        <strain evidence="3">03SP1</strain>
    </source>
</reference>
<feature type="compositionally biased region" description="Polar residues" evidence="2">
    <location>
        <begin position="234"/>
        <end position="252"/>
    </location>
</feature>
<evidence type="ECO:0000256" key="2">
    <source>
        <dbReference type="SAM" id="MobiDB-lite"/>
    </source>
</evidence>
<feature type="compositionally biased region" description="Low complexity" evidence="2">
    <location>
        <begin position="318"/>
        <end position="348"/>
    </location>
</feature>
<dbReference type="KEGG" id="more:E1B28_001492"/>
<feature type="compositionally biased region" description="Polar residues" evidence="2">
    <location>
        <begin position="80"/>
        <end position="90"/>
    </location>
</feature>
<keyword evidence="1" id="KW-0175">Coiled coil</keyword>
<dbReference type="PANTHER" id="PTHR38701">
    <property type="entry name" value="CHROMOSOME 8, WHOLE GENOME SHOTGUN SEQUENCE"/>
    <property type="match status" value="1"/>
</dbReference>
<feature type="compositionally biased region" description="Polar residues" evidence="2">
    <location>
        <begin position="271"/>
        <end position="280"/>
    </location>
</feature>
<evidence type="ECO:0000313" key="4">
    <source>
        <dbReference type="Proteomes" id="UP001049176"/>
    </source>
</evidence>
<accession>A0A9P7V3V4</accession>
<evidence type="ECO:0000313" key="3">
    <source>
        <dbReference type="EMBL" id="KAG7099667.1"/>
    </source>
</evidence>
<feature type="region of interest" description="Disordered" evidence="2">
    <location>
        <begin position="1"/>
        <end position="285"/>
    </location>
</feature>